<evidence type="ECO:0000313" key="2">
    <source>
        <dbReference type="EMBL" id="MDG3497309.1"/>
    </source>
</evidence>
<feature type="transmembrane region" description="Helical" evidence="1">
    <location>
        <begin position="328"/>
        <end position="350"/>
    </location>
</feature>
<dbReference type="Gene3D" id="1.20.1250.20">
    <property type="entry name" value="MFS general substrate transporter like domains"/>
    <property type="match status" value="1"/>
</dbReference>
<name>A0A9X4RNH6_9CYAN</name>
<feature type="transmembrane region" description="Helical" evidence="1">
    <location>
        <begin position="231"/>
        <end position="253"/>
    </location>
</feature>
<keyword evidence="3" id="KW-1185">Reference proteome</keyword>
<feature type="transmembrane region" description="Helical" evidence="1">
    <location>
        <begin position="391"/>
        <end position="409"/>
    </location>
</feature>
<dbReference type="InterPro" id="IPR011701">
    <property type="entry name" value="MFS"/>
</dbReference>
<dbReference type="Proteomes" id="UP001152872">
    <property type="component" value="Unassembled WGS sequence"/>
</dbReference>
<dbReference type="GO" id="GO:0022857">
    <property type="term" value="F:transmembrane transporter activity"/>
    <property type="evidence" value="ECO:0007669"/>
    <property type="project" value="InterPro"/>
</dbReference>
<dbReference type="PANTHER" id="PTHR23528">
    <property type="match status" value="1"/>
</dbReference>
<feature type="transmembrane region" description="Helical" evidence="1">
    <location>
        <begin position="265"/>
        <end position="291"/>
    </location>
</feature>
<proteinExistence type="predicted"/>
<comment type="caution">
    <text evidence="2">The sequence shown here is derived from an EMBL/GenBank/DDBJ whole genome shotgun (WGS) entry which is preliminary data.</text>
</comment>
<accession>A0A9X4RNH6</accession>
<evidence type="ECO:0000256" key="1">
    <source>
        <dbReference type="SAM" id="Phobius"/>
    </source>
</evidence>
<keyword evidence="1" id="KW-0812">Transmembrane</keyword>
<protein>
    <submittedName>
        <fullName evidence="2">MFS transporter</fullName>
    </submittedName>
</protein>
<dbReference type="SUPFAM" id="SSF103473">
    <property type="entry name" value="MFS general substrate transporter"/>
    <property type="match status" value="1"/>
</dbReference>
<feature type="transmembrane region" description="Helical" evidence="1">
    <location>
        <begin position="90"/>
        <end position="116"/>
    </location>
</feature>
<dbReference type="AlphaFoldDB" id="A0A9X4RNH6"/>
<dbReference type="EMBL" id="VBTY01000325">
    <property type="protein sequence ID" value="MDG3497309.1"/>
    <property type="molecule type" value="Genomic_DNA"/>
</dbReference>
<reference evidence="2" key="1">
    <citation type="submission" date="2019-05" db="EMBL/GenBank/DDBJ databases">
        <title>Whole genome sequencing of Pseudanabaena catenata USMAC16.</title>
        <authorList>
            <person name="Khan Z."/>
            <person name="Omar W.M."/>
            <person name="Convey P."/>
            <person name="Merican F."/>
            <person name="Najimudin N."/>
        </authorList>
    </citation>
    <scope>NUCLEOTIDE SEQUENCE</scope>
    <source>
        <strain evidence="2">USMAC16</strain>
    </source>
</reference>
<dbReference type="Pfam" id="PF07690">
    <property type="entry name" value="MFS_1"/>
    <property type="match status" value="1"/>
</dbReference>
<sequence>MTIAPNPTSNQVRWLQVWSLASVQGAISLTWIAYAIYLPKFIEQVFAYPPSQAQQFAALLLVIESAIAAIVEPLFGGLSDRWQSWYSSRMPIIVAATLAATAFFMGLPCIVIFGGANDVTRLILASLAILWAIAMATFRSPVICLLASFAGATQLPLAGSVLTLVGGFVASIRPLATSFILGLGAPATFTIASITLLAGVASLRAATIYIPKNPVPDAAPDQDSQFPIRDFLGNLAIVMLVGAAIGVGIRLLMGDVLPRTIKADITGFTGLSFELLMGAALIAQALLALGTGRISKFIDNKRLMIVSLGGLILALGLLSFGYGAIAAIILILWMLLCLSAVNNGMVAFALTMVPKSLSGLTVGTFFGGLSGAIAIFGYAVPKSAALSMADVLILTAIAFLIAGLGIGWGDRLTRSIPLKV</sequence>
<gene>
    <name evidence="2" type="ORF">FEV09_22505</name>
</gene>
<feature type="transmembrane region" description="Helical" evidence="1">
    <location>
        <begin position="56"/>
        <end position="78"/>
    </location>
</feature>
<feature type="transmembrane region" description="Helical" evidence="1">
    <location>
        <begin position="122"/>
        <end position="149"/>
    </location>
</feature>
<evidence type="ECO:0000313" key="3">
    <source>
        <dbReference type="Proteomes" id="UP001152872"/>
    </source>
</evidence>
<keyword evidence="1" id="KW-1133">Transmembrane helix</keyword>
<feature type="transmembrane region" description="Helical" evidence="1">
    <location>
        <begin position="189"/>
        <end position="210"/>
    </location>
</feature>
<dbReference type="PANTHER" id="PTHR23528:SF1">
    <property type="entry name" value="MAJOR FACILITATOR SUPERFAMILY (MFS) PROFILE DOMAIN-CONTAINING PROTEIN"/>
    <property type="match status" value="1"/>
</dbReference>
<dbReference type="InterPro" id="IPR036259">
    <property type="entry name" value="MFS_trans_sf"/>
</dbReference>
<organism evidence="2 3">
    <name type="scientific">Pseudanabaena catenata USMAC16</name>
    <dbReference type="NCBI Taxonomy" id="1855837"/>
    <lineage>
        <taxon>Bacteria</taxon>
        <taxon>Bacillati</taxon>
        <taxon>Cyanobacteriota</taxon>
        <taxon>Cyanophyceae</taxon>
        <taxon>Pseudanabaenales</taxon>
        <taxon>Pseudanabaenaceae</taxon>
        <taxon>Pseudanabaena</taxon>
    </lineage>
</organism>
<dbReference type="RefSeq" id="WP_009629531.1">
    <property type="nucleotide sequence ID" value="NZ_VBTY01000325.1"/>
</dbReference>
<feature type="transmembrane region" description="Helical" evidence="1">
    <location>
        <begin position="303"/>
        <end position="322"/>
    </location>
</feature>
<keyword evidence="1" id="KW-0472">Membrane</keyword>
<feature type="transmembrane region" description="Helical" evidence="1">
    <location>
        <begin position="12"/>
        <end position="36"/>
    </location>
</feature>
<feature type="transmembrane region" description="Helical" evidence="1">
    <location>
        <begin position="357"/>
        <end position="379"/>
    </location>
</feature>